<evidence type="ECO:0000313" key="2">
    <source>
        <dbReference type="WBParaSite" id="PgR011_g179_t01"/>
    </source>
</evidence>
<sequence>MVKFQYSLVNDGLWIDKWRSTVRSVRALHWLLHIVQAGRRHKYRKFKALSPGELSSIHLKHLPPTLGCDPRQPDSKEQSTVRFATRTGLAPSLDYSPTQEDFRFSPLASGSTCKRDTPKQIYDYVNSGRGSLSSCSESVRQHLYASISGSFISLVYEEVAGLGFTEDEAH</sequence>
<organism evidence="1 2">
    <name type="scientific">Parascaris univalens</name>
    <name type="common">Nematode worm</name>
    <dbReference type="NCBI Taxonomy" id="6257"/>
    <lineage>
        <taxon>Eukaryota</taxon>
        <taxon>Metazoa</taxon>
        <taxon>Ecdysozoa</taxon>
        <taxon>Nematoda</taxon>
        <taxon>Chromadorea</taxon>
        <taxon>Rhabditida</taxon>
        <taxon>Spirurina</taxon>
        <taxon>Ascaridomorpha</taxon>
        <taxon>Ascaridoidea</taxon>
        <taxon>Ascarididae</taxon>
        <taxon>Parascaris</taxon>
    </lineage>
</organism>
<evidence type="ECO:0000313" key="1">
    <source>
        <dbReference type="Proteomes" id="UP000887569"/>
    </source>
</evidence>
<reference evidence="2" key="1">
    <citation type="submission" date="2022-11" db="UniProtKB">
        <authorList>
            <consortium name="WormBaseParasite"/>
        </authorList>
    </citation>
    <scope>IDENTIFICATION</scope>
</reference>
<proteinExistence type="predicted"/>
<keyword evidence="1" id="KW-1185">Reference proteome</keyword>
<dbReference type="WBParaSite" id="PgR011_g179_t01">
    <property type="protein sequence ID" value="PgR011_g179_t01"/>
    <property type="gene ID" value="PgR011_g179"/>
</dbReference>
<accession>A0A915AP04</accession>
<dbReference type="Proteomes" id="UP000887569">
    <property type="component" value="Unplaced"/>
</dbReference>
<dbReference type="AlphaFoldDB" id="A0A915AP04"/>
<name>A0A915AP04_PARUN</name>
<protein>
    <submittedName>
        <fullName evidence="2">Uncharacterized protein</fullName>
    </submittedName>
</protein>